<evidence type="ECO:0000313" key="2">
    <source>
        <dbReference type="EMBL" id="GAA95677.1"/>
    </source>
</evidence>
<accession>G7DYL7</accession>
<evidence type="ECO:0000313" key="3">
    <source>
        <dbReference type="Proteomes" id="UP000009131"/>
    </source>
</evidence>
<feature type="compositionally biased region" description="Low complexity" evidence="1">
    <location>
        <begin position="100"/>
        <end position="116"/>
    </location>
</feature>
<organism evidence="2 3">
    <name type="scientific">Mixia osmundae (strain CBS 9802 / IAM 14324 / JCM 22182 / KY 12970)</name>
    <dbReference type="NCBI Taxonomy" id="764103"/>
    <lineage>
        <taxon>Eukaryota</taxon>
        <taxon>Fungi</taxon>
        <taxon>Dikarya</taxon>
        <taxon>Basidiomycota</taxon>
        <taxon>Pucciniomycotina</taxon>
        <taxon>Mixiomycetes</taxon>
        <taxon>Mixiales</taxon>
        <taxon>Mixiaceae</taxon>
        <taxon>Mixia</taxon>
    </lineage>
</organism>
<evidence type="ECO:0008006" key="4">
    <source>
        <dbReference type="Google" id="ProtNLM"/>
    </source>
</evidence>
<dbReference type="Gene3D" id="4.10.240.10">
    <property type="entry name" value="Zn(2)-C6 fungal-type DNA-binding domain"/>
    <property type="match status" value="1"/>
</dbReference>
<protein>
    <recommendedName>
        <fullName evidence="4">Zn(2)-C6 fungal-type domain-containing protein</fullName>
    </recommendedName>
</protein>
<dbReference type="GO" id="GO:0000981">
    <property type="term" value="F:DNA-binding transcription factor activity, RNA polymerase II-specific"/>
    <property type="evidence" value="ECO:0007669"/>
    <property type="project" value="InterPro"/>
</dbReference>
<feature type="region of interest" description="Disordered" evidence="1">
    <location>
        <begin position="90"/>
        <end position="116"/>
    </location>
</feature>
<sequence>MKCDRKSPCNTCKTRLLVCSYHERPTTIRSTPRRRADSKHPTHSLYTTIKQGSEDTTLSDDGMTDADGEADLEEIGDDEDVQTIDARRQGYTLNPRHYTSGSSASESSGSSAMSSESTLVSPTFDVGHFSFESQKATFNDLGPIGFYSNELLENEEPWLTPAWPMAMEPGALPMHLSDHRQMPLLHFQPPPASFVTTSARWPLRVNAAYTPTSDYATFVSTPSMQECIPLSSFP</sequence>
<keyword evidence="3" id="KW-1185">Reference proteome</keyword>
<name>G7DYL7_MIXOS</name>
<gene>
    <name evidence="2" type="primary">Mo02334</name>
    <name evidence="2" type="ORF">E5Q_02334</name>
</gene>
<dbReference type="InterPro" id="IPR036864">
    <property type="entry name" value="Zn2-C6_fun-type_DNA-bd_sf"/>
</dbReference>
<dbReference type="Proteomes" id="UP000009131">
    <property type="component" value="Unassembled WGS sequence"/>
</dbReference>
<feature type="region of interest" description="Disordered" evidence="1">
    <location>
        <begin position="49"/>
        <end position="68"/>
    </location>
</feature>
<reference evidence="2 3" key="1">
    <citation type="journal article" date="2011" name="J. Gen. Appl. Microbiol.">
        <title>Draft genome sequencing of the enigmatic basidiomycete Mixia osmundae.</title>
        <authorList>
            <person name="Nishida H."/>
            <person name="Nagatsuka Y."/>
            <person name="Sugiyama J."/>
        </authorList>
    </citation>
    <scope>NUCLEOTIDE SEQUENCE [LARGE SCALE GENOMIC DNA]</scope>
    <source>
        <strain evidence="3">CBS 9802 / IAM 14324 / JCM 22182 / KY 12970</strain>
    </source>
</reference>
<dbReference type="EMBL" id="BABT02000062">
    <property type="protein sequence ID" value="GAA95677.1"/>
    <property type="molecule type" value="Genomic_DNA"/>
</dbReference>
<dbReference type="HOGENOM" id="CLU_1098730_0_0_1"/>
<dbReference type="AlphaFoldDB" id="G7DYL7"/>
<proteinExistence type="predicted"/>
<dbReference type="InParanoid" id="G7DYL7"/>
<dbReference type="GO" id="GO:0008270">
    <property type="term" value="F:zinc ion binding"/>
    <property type="evidence" value="ECO:0007669"/>
    <property type="project" value="InterPro"/>
</dbReference>
<evidence type="ECO:0000256" key="1">
    <source>
        <dbReference type="SAM" id="MobiDB-lite"/>
    </source>
</evidence>
<comment type="caution">
    <text evidence="2">The sequence shown here is derived from an EMBL/GenBank/DDBJ whole genome shotgun (WGS) entry which is preliminary data.</text>
</comment>
<reference evidence="2 3" key="2">
    <citation type="journal article" date="2012" name="Open Biol.">
        <title>Characteristics of nucleosomes and linker DNA regions on the genome of the basidiomycete Mixia osmundae revealed by mono- and dinucleosome mapping.</title>
        <authorList>
            <person name="Nishida H."/>
            <person name="Kondo S."/>
            <person name="Matsumoto T."/>
            <person name="Suzuki Y."/>
            <person name="Yoshikawa H."/>
            <person name="Taylor T.D."/>
            <person name="Sugiyama J."/>
        </authorList>
    </citation>
    <scope>NUCLEOTIDE SEQUENCE [LARGE SCALE GENOMIC DNA]</scope>
    <source>
        <strain evidence="3">CBS 9802 / IAM 14324 / JCM 22182 / KY 12970</strain>
    </source>
</reference>